<keyword evidence="3" id="KW-1185">Reference proteome</keyword>
<dbReference type="RefSeq" id="WP_253864141.1">
    <property type="nucleotide sequence ID" value="NZ_BAAALN010000018.1"/>
</dbReference>
<evidence type="ECO:0008006" key="4">
    <source>
        <dbReference type="Google" id="ProtNLM"/>
    </source>
</evidence>
<feature type="region of interest" description="Disordered" evidence="1">
    <location>
        <begin position="242"/>
        <end position="261"/>
    </location>
</feature>
<proteinExistence type="predicted"/>
<evidence type="ECO:0000256" key="1">
    <source>
        <dbReference type="SAM" id="MobiDB-lite"/>
    </source>
</evidence>
<reference evidence="3" key="1">
    <citation type="journal article" date="2019" name="Int. J. Syst. Evol. Microbiol.">
        <title>The Global Catalogue of Microorganisms (GCM) 10K type strain sequencing project: providing services to taxonomists for standard genome sequencing and annotation.</title>
        <authorList>
            <consortium name="The Broad Institute Genomics Platform"/>
            <consortium name="The Broad Institute Genome Sequencing Center for Infectious Disease"/>
            <person name="Wu L."/>
            <person name="Ma J."/>
        </authorList>
    </citation>
    <scope>NUCLEOTIDE SEQUENCE [LARGE SCALE GENOMIC DNA]</scope>
    <source>
        <strain evidence="3">JCM 13023</strain>
    </source>
</reference>
<dbReference type="EMBL" id="BAAALN010000018">
    <property type="protein sequence ID" value="GAA1250909.1"/>
    <property type="molecule type" value="Genomic_DNA"/>
</dbReference>
<evidence type="ECO:0000313" key="3">
    <source>
        <dbReference type="Proteomes" id="UP001500653"/>
    </source>
</evidence>
<dbReference type="Proteomes" id="UP001500653">
    <property type="component" value="Unassembled WGS sequence"/>
</dbReference>
<evidence type="ECO:0000313" key="2">
    <source>
        <dbReference type="EMBL" id="GAA1250909.1"/>
    </source>
</evidence>
<sequence>MISTITCRSGPWTGSAPTRNLVLTPVGSLLDGAEPDQEYANDIGDVVPGLMDALLKLRDNSTEEESAWSDKVANFQNAVTGEKSENLELDDFAGQDGQSSSPPAGGFNVNVEEVRELAGYCFDASEEYEKIITNAVAVDEADFELRGRGNEATAGDRELSDLQDAFVSFLQTTCARYYEAGTRLTEAARQYYGSEAENEDILRHLERDLDLNGADEGNGGSPDSHVDKSDRKDIEDWEDYYIAPDGRVIPGDDYRAPEQPS</sequence>
<accession>A0ABP4H592</accession>
<name>A0ABP4H592_9PSEU</name>
<gene>
    <name evidence="2" type="ORF">GCM10009676_42100</name>
</gene>
<feature type="compositionally biased region" description="Basic and acidic residues" evidence="1">
    <location>
        <begin position="250"/>
        <end position="261"/>
    </location>
</feature>
<organism evidence="2 3">
    <name type="scientific">Prauserella halophila</name>
    <dbReference type="NCBI Taxonomy" id="185641"/>
    <lineage>
        <taxon>Bacteria</taxon>
        <taxon>Bacillati</taxon>
        <taxon>Actinomycetota</taxon>
        <taxon>Actinomycetes</taxon>
        <taxon>Pseudonocardiales</taxon>
        <taxon>Pseudonocardiaceae</taxon>
        <taxon>Prauserella</taxon>
    </lineage>
</organism>
<feature type="region of interest" description="Disordered" evidence="1">
    <location>
        <begin position="211"/>
        <end position="232"/>
    </location>
</feature>
<comment type="caution">
    <text evidence="2">The sequence shown here is derived from an EMBL/GenBank/DDBJ whole genome shotgun (WGS) entry which is preliminary data.</text>
</comment>
<protein>
    <recommendedName>
        <fullName evidence="4">ESX-1 secretion-associated protein EspA/EspE-like domain-containing protein</fullName>
    </recommendedName>
</protein>